<comment type="caution">
    <text evidence="1">The sequence shown here is derived from an EMBL/GenBank/DDBJ whole genome shotgun (WGS) entry which is preliminary data.</text>
</comment>
<dbReference type="EMBL" id="AKWO02000090">
    <property type="protein sequence ID" value="EMF98385.1"/>
    <property type="molecule type" value="Genomic_DNA"/>
</dbReference>
<dbReference type="Proteomes" id="UP000011783">
    <property type="component" value="Unassembled WGS sequence"/>
</dbReference>
<evidence type="ECO:0000313" key="1">
    <source>
        <dbReference type="EMBL" id="EMF98385.1"/>
    </source>
</evidence>
<gene>
    <name evidence="1" type="ORF">LEP1GSC123_1622</name>
</gene>
<sequence length="55" mass="6471">MVQKLSEWLPVYNEECPNRTGRYLLAPSGIFHVKSVDFDLLKQQSKYAKKKIRSE</sequence>
<protein>
    <submittedName>
        <fullName evidence="1">Uncharacterized protein</fullName>
    </submittedName>
</protein>
<reference evidence="1 2" key="1">
    <citation type="submission" date="2013-01" db="EMBL/GenBank/DDBJ databases">
        <authorList>
            <person name="Harkins D.M."/>
            <person name="Durkin A.S."/>
            <person name="Brinkac L.M."/>
            <person name="Haft D.H."/>
            <person name="Selengut J.D."/>
            <person name="Sanka R."/>
            <person name="DePew J."/>
            <person name="Purushe J."/>
            <person name="Picardeau M."/>
            <person name="Werts C."/>
            <person name="Goarant C."/>
            <person name="Vinetz J.M."/>
            <person name="Sutton G.G."/>
            <person name="Nierman W.C."/>
            <person name="Fouts D.E."/>
        </authorList>
    </citation>
    <scope>NUCLEOTIDE SEQUENCE [LARGE SCALE GENOMIC DNA]</scope>
    <source>
        <strain evidence="1 2">200701203</strain>
    </source>
</reference>
<name>M3HJV9_LEPBO</name>
<dbReference type="AlphaFoldDB" id="M3HJV9"/>
<proteinExistence type="predicted"/>
<dbReference type="BioCyc" id="LBOR1193007:G11KN-1057-MONOMER"/>
<organism evidence="1 2">
    <name type="scientific">Leptospira borgpetersenii str. 200701203</name>
    <dbReference type="NCBI Taxonomy" id="1193007"/>
    <lineage>
        <taxon>Bacteria</taxon>
        <taxon>Pseudomonadati</taxon>
        <taxon>Spirochaetota</taxon>
        <taxon>Spirochaetia</taxon>
        <taxon>Leptospirales</taxon>
        <taxon>Leptospiraceae</taxon>
        <taxon>Leptospira</taxon>
    </lineage>
</organism>
<accession>M3HJV9</accession>
<evidence type="ECO:0000313" key="2">
    <source>
        <dbReference type="Proteomes" id="UP000011783"/>
    </source>
</evidence>